<dbReference type="CDD" id="cd12246">
    <property type="entry name" value="RRM1_U1A_like"/>
    <property type="match status" value="1"/>
</dbReference>
<dbReference type="InterPro" id="IPR001611">
    <property type="entry name" value="Leu-rich_rpt"/>
</dbReference>
<dbReference type="STRING" id="3750.A0A498IS08"/>
<evidence type="ECO:0000313" key="13">
    <source>
        <dbReference type="EMBL" id="RXH84945.1"/>
    </source>
</evidence>
<keyword evidence="14" id="KW-1185">Reference proteome</keyword>
<evidence type="ECO:0000256" key="10">
    <source>
        <dbReference type="PROSITE-ProRule" id="PRU00176"/>
    </source>
</evidence>
<dbReference type="SMART" id="SM00360">
    <property type="entry name" value="RRM"/>
    <property type="match status" value="2"/>
</dbReference>
<organism evidence="13 14">
    <name type="scientific">Malus domestica</name>
    <name type="common">Apple</name>
    <name type="synonym">Pyrus malus</name>
    <dbReference type="NCBI Taxonomy" id="3750"/>
    <lineage>
        <taxon>Eukaryota</taxon>
        <taxon>Viridiplantae</taxon>
        <taxon>Streptophyta</taxon>
        <taxon>Embryophyta</taxon>
        <taxon>Tracheophyta</taxon>
        <taxon>Spermatophyta</taxon>
        <taxon>Magnoliopsida</taxon>
        <taxon>eudicotyledons</taxon>
        <taxon>Gunneridae</taxon>
        <taxon>Pentapetalae</taxon>
        <taxon>rosids</taxon>
        <taxon>fabids</taxon>
        <taxon>Rosales</taxon>
        <taxon>Rosaceae</taxon>
        <taxon>Amygdaloideae</taxon>
        <taxon>Maleae</taxon>
        <taxon>Malus</taxon>
    </lineage>
</organism>
<dbReference type="InterPro" id="IPR035979">
    <property type="entry name" value="RBD_domain_sf"/>
</dbReference>
<dbReference type="Gene3D" id="3.80.10.10">
    <property type="entry name" value="Ribonuclease Inhibitor"/>
    <property type="match status" value="4"/>
</dbReference>
<dbReference type="InterPro" id="IPR032675">
    <property type="entry name" value="LRR_dom_sf"/>
</dbReference>
<protein>
    <recommendedName>
        <fullName evidence="12">RRM domain-containing protein</fullName>
    </recommendedName>
</protein>
<name>A0A498IS08_MALDO</name>
<reference evidence="13 14" key="1">
    <citation type="submission" date="2018-10" db="EMBL/GenBank/DDBJ databases">
        <title>A high-quality apple genome assembly.</title>
        <authorList>
            <person name="Hu J."/>
        </authorList>
    </citation>
    <scope>NUCLEOTIDE SEQUENCE [LARGE SCALE GENOMIC DNA]</scope>
    <source>
        <strain evidence="14">cv. HFTH1</strain>
        <tissue evidence="13">Young leaf</tissue>
    </source>
</reference>
<proteinExistence type="inferred from homology"/>
<evidence type="ECO:0000256" key="1">
    <source>
        <dbReference type="ARBA" id="ARBA00004123"/>
    </source>
</evidence>
<dbReference type="GO" id="GO:0003723">
    <property type="term" value="F:RNA binding"/>
    <property type="evidence" value="ECO:0007669"/>
    <property type="project" value="UniProtKB-UniRule"/>
</dbReference>
<keyword evidence="3" id="KW-0507">mRNA processing</keyword>
<feature type="domain" description="RRM" evidence="12">
    <location>
        <begin position="10"/>
        <end position="89"/>
    </location>
</feature>
<dbReference type="CDD" id="cd22159">
    <property type="entry name" value="F-box_AtTIR1-like"/>
    <property type="match status" value="1"/>
</dbReference>
<dbReference type="SMART" id="SM00367">
    <property type="entry name" value="LRR_CC"/>
    <property type="match status" value="16"/>
</dbReference>
<keyword evidence="7" id="KW-0508">mRNA splicing</keyword>
<dbReference type="GO" id="GO:0006397">
    <property type="term" value="P:mRNA processing"/>
    <property type="evidence" value="ECO:0007669"/>
    <property type="project" value="UniProtKB-KW"/>
</dbReference>
<dbReference type="PANTHER" id="PTHR13318">
    <property type="entry name" value="PARTNER OF PAIRED, ISOFORM B-RELATED"/>
    <property type="match status" value="1"/>
</dbReference>
<dbReference type="SUPFAM" id="SSF54928">
    <property type="entry name" value="RNA-binding domain, RBD"/>
    <property type="match status" value="2"/>
</dbReference>
<dbReference type="InterPro" id="IPR041567">
    <property type="entry name" value="COI1_F-box"/>
</dbReference>
<evidence type="ECO:0000256" key="9">
    <source>
        <dbReference type="ARBA" id="ARBA00023274"/>
    </source>
</evidence>
<dbReference type="GO" id="GO:0019005">
    <property type="term" value="C:SCF ubiquitin ligase complex"/>
    <property type="evidence" value="ECO:0007669"/>
    <property type="project" value="TreeGrafter"/>
</dbReference>
<evidence type="ECO:0000259" key="12">
    <source>
        <dbReference type="PROSITE" id="PS50102"/>
    </source>
</evidence>
<dbReference type="SUPFAM" id="SSF52047">
    <property type="entry name" value="RNI-like"/>
    <property type="match status" value="2"/>
</dbReference>
<dbReference type="Pfam" id="PF00076">
    <property type="entry name" value="RRM_1"/>
    <property type="match status" value="2"/>
</dbReference>
<comment type="caution">
    <text evidence="13">The sequence shown here is derived from an EMBL/GenBank/DDBJ whole genome shotgun (WGS) entry which is preliminary data.</text>
</comment>
<evidence type="ECO:0000256" key="7">
    <source>
        <dbReference type="ARBA" id="ARBA00023187"/>
    </source>
</evidence>
<keyword evidence="6 10" id="KW-0694">RNA-binding</keyword>
<dbReference type="InterPro" id="IPR000504">
    <property type="entry name" value="RRM_dom"/>
</dbReference>
<dbReference type="PROSITE" id="PS50102">
    <property type="entry name" value="RRM"/>
    <property type="match status" value="2"/>
</dbReference>
<evidence type="ECO:0000256" key="5">
    <source>
        <dbReference type="ARBA" id="ARBA00022737"/>
    </source>
</evidence>
<dbReference type="AlphaFoldDB" id="A0A498IS08"/>
<dbReference type="GO" id="GO:0005681">
    <property type="term" value="C:spliceosomal complex"/>
    <property type="evidence" value="ECO:0007669"/>
    <property type="project" value="UniProtKB-KW"/>
</dbReference>
<dbReference type="Proteomes" id="UP000290289">
    <property type="component" value="Chromosome 11"/>
</dbReference>
<accession>A0A498IS08</accession>
<dbReference type="FunFam" id="3.80.10.10:FF:000276">
    <property type="entry name" value="F-box/LRR-repeat protein 3"/>
    <property type="match status" value="1"/>
</dbReference>
<evidence type="ECO:0000256" key="11">
    <source>
        <dbReference type="SAM" id="MobiDB-lite"/>
    </source>
</evidence>
<keyword evidence="4" id="KW-0747">Spliceosome</keyword>
<dbReference type="EMBL" id="RDQH01000337">
    <property type="protein sequence ID" value="RXH84945.1"/>
    <property type="molecule type" value="Genomic_DNA"/>
</dbReference>
<dbReference type="InterPro" id="IPR012677">
    <property type="entry name" value="Nucleotide-bd_a/b_plait_sf"/>
</dbReference>
<dbReference type="Gene3D" id="3.30.70.330">
    <property type="match status" value="2"/>
</dbReference>
<dbReference type="CDD" id="cd12247">
    <property type="entry name" value="RRM2_U1A_like"/>
    <property type="match status" value="1"/>
</dbReference>
<feature type="compositionally biased region" description="Basic and acidic residues" evidence="11">
    <location>
        <begin position="108"/>
        <end position="122"/>
    </location>
</feature>
<dbReference type="PANTHER" id="PTHR13318:SF37">
    <property type="entry name" value="F-BOX DOMAIN-CONTAINING PROTEIN"/>
    <property type="match status" value="1"/>
</dbReference>
<dbReference type="Pfam" id="PF25372">
    <property type="entry name" value="DUF7885"/>
    <property type="match status" value="2"/>
</dbReference>
<dbReference type="Pfam" id="PF13516">
    <property type="entry name" value="LRR_6"/>
    <property type="match status" value="2"/>
</dbReference>
<keyword evidence="9" id="KW-0687">Ribonucleoprotein</keyword>
<evidence type="ECO:0000256" key="8">
    <source>
        <dbReference type="ARBA" id="ARBA00023242"/>
    </source>
</evidence>
<dbReference type="FunFam" id="3.30.70.330:FF:000039">
    <property type="entry name" value="U1 small nuclear ribonucleoprotein A"/>
    <property type="match status" value="1"/>
</dbReference>
<evidence type="ECO:0000256" key="3">
    <source>
        <dbReference type="ARBA" id="ARBA00022664"/>
    </source>
</evidence>
<gene>
    <name evidence="13" type="ORF">DVH24_041713</name>
</gene>
<evidence type="ECO:0000313" key="14">
    <source>
        <dbReference type="Proteomes" id="UP000290289"/>
    </source>
</evidence>
<dbReference type="InterPro" id="IPR057207">
    <property type="entry name" value="FBXL15_LRR"/>
</dbReference>
<evidence type="ECO:0000256" key="6">
    <source>
        <dbReference type="ARBA" id="ARBA00022884"/>
    </source>
</evidence>
<comment type="similarity">
    <text evidence="2">Belongs to the RRM U1 A/B'' family.</text>
</comment>
<dbReference type="InterPro" id="IPR006553">
    <property type="entry name" value="Leu-rich_rpt_Cys-con_subtyp"/>
</dbReference>
<sequence length="911" mass="100805">MLSGDIPPNQTIYIKNLNEKIKKEELKRSLYCLFSQYGRILDVVALKTPRLRGQAWVAFLEVASASNAVRQMQNFPFYDKPMRIQYAKTKSDCIAEAEGTLAPKEKKRKQEDKAERKRRGDEGQQPATENGAAAENGGRTAPSRHGNSNAQEAAAPNNILFIENLPHETTSDMLELLFKQFAGFREVRMIDAKPGIAFVEYEDDIQSSIAMQALQGFKVTPQNAVAITFAKNLSPSNSYRLRHALTPMKKLSLTVAMNNPFDILTDEIIHAVLDHLDDDPFTRKSFSLVCKSFYLLERLHRKSLKPLRSELLHGVLHRYPSISHLDLSCCPRVNDPLLASLSASWKSTLRSINLSRSRHFTATGLRRLAENCSFLVEIDLSNGTELTDVAAEAVAEAKNLERLMLARCKLITDIGIGCVAVGCRKLRLLCLRWCIRITDLGVGFIAVKCKELRSLDLSCLPITEKCLPPILQLQHLEDLVLEGCLGIDDEGLATLNHSCKSLKTLNLSKCQNISHVGLSSLTNGAEHLKQLVLAYGPAVTTDLGKCLLNYSRLKSIRLDGCLVTCSATKAIGSWCASLTELSLSKCSGVTDECVSFLVQSHRELLKLDITCCTKITYASIDCITRSCTSLTSLRMESCSLVSEDAFLLIGQRCQFLEELDVTDNEINNEGLKYISRCSKLRSLKLGICSNITDDGLTHVGSGCPKLKELDLYRSRGITDAGIAKIACGCPAMEMINIAYNDKITDSSLISLSQCLRLRILEIRGCPRVSTVGLSTIARACRELEVLDIKKCVDINDNAMFALGQFCQNLRQINLSYCSVTNAGLLSLANTNRLQNITILHLAGLTQNGLAAALLACGGLTKVKLHTSFKPLLPKYIFEHMEGRGCVFHWRNKAFQVEIDPNGWQLHVGKTP</sequence>
<comment type="subcellular location">
    <subcellularLocation>
        <location evidence="1">Nucleus</location>
    </subcellularLocation>
</comment>
<dbReference type="GO" id="GO:0030532">
    <property type="term" value="C:small nuclear ribonucleoprotein complex"/>
    <property type="evidence" value="ECO:0007669"/>
    <property type="project" value="UniProtKB-ARBA"/>
</dbReference>
<evidence type="ECO:0000256" key="2">
    <source>
        <dbReference type="ARBA" id="ARBA00007243"/>
    </source>
</evidence>
<dbReference type="GO" id="GO:0031146">
    <property type="term" value="P:SCF-dependent proteasomal ubiquitin-dependent protein catabolic process"/>
    <property type="evidence" value="ECO:0007669"/>
    <property type="project" value="TreeGrafter"/>
</dbReference>
<feature type="compositionally biased region" description="Low complexity" evidence="11">
    <location>
        <begin position="127"/>
        <end position="141"/>
    </location>
</feature>
<evidence type="ECO:0000256" key="4">
    <source>
        <dbReference type="ARBA" id="ARBA00022728"/>
    </source>
</evidence>
<dbReference type="GO" id="GO:0008380">
    <property type="term" value="P:RNA splicing"/>
    <property type="evidence" value="ECO:0007669"/>
    <property type="project" value="UniProtKB-KW"/>
</dbReference>
<keyword evidence="8" id="KW-0539">Nucleus</keyword>
<feature type="domain" description="RRM" evidence="12">
    <location>
        <begin position="158"/>
        <end position="232"/>
    </location>
</feature>
<dbReference type="Pfam" id="PF18511">
    <property type="entry name" value="F-box_5"/>
    <property type="match status" value="1"/>
</dbReference>
<keyword evidence="5" id="KW-0677">Repeat</keyword>
<feature type="region of interest" description="Disordered" evidence="11">
    <location>
        <begin position="97"/>
        <end position="150"/>
    </location>
</feature>
<dbReference type="FunFam" id="3.30.70.330:FF:000029">
    <property type="entry name" value="U2 small nuclear ribonucleoprotein B"/>
    <property type="match status" value="1"/>
</dbReference>